<dbReference type="Gene3D" id="3.30.70.2450">
    <property type="match status" value="1"/>
</dbReference>
<organism evidence="4 5">
    <name type="scientific">Enemella evansiae</name>
    <dbReference type="NCBI Taxonomy" id="2016499"/>
    <lineage>
        <taxon>Bacteria</taxon>
        <taxon>Bacillati</taxon>
        <taxon>Actinomycetota</taxon>
        <taxon>Actinomycetes</taxon>
        <taxon>Propionibacteriales</taxon>
        <taxon>Propionibacteriaceae</taxon>
        <taxon>Enemella</taxon>
    </lineage>
</organism>
<accession>A0A255GKE7</accession>
<dbReference type="InterPro" id="IPR002938">
    <property type="entry name" value="FAD-bd"/>
</dbReference>
<keyword evidence="2" id="KW-1133">Transmembrane helix</keyword>
<sequence>MTATQTPEHCDVAIVGLGPVGLFAAILLGRRGHRVIALDRFATPYPRPRAVTFDHEIARLLNSIGVNADSDTAIDYYDAIYRWRNAAGDVLMDVDWASRGVDGWRNRYWFSQPVLEERLRQIAESLPGVELRQGHRVESVDQDESGVTLRYRASAPDDEAGTIRAAMAIGSDGANSTVREQLGLAMTDLKFHYDWLVVDILPTEELAYELPHFQICDPVRPTTVVPGGPGRTPGAPPRRRWEFMALPGETAAELEDPAKVWELLAPFGVTPANAELERAVFWRFQAKYLEQWNVGRVALAGDAAHLMPPFAGEGMCAGLRDVANLCWRIDLVLRDLVPVTSLDGYTSERKTNVQWYIDFAIMMGRTICVTDPQEAMERDQRMTAEHLTQDGPIHAHLATLGPGAWVADDPHAGRPAIEGRVAYRGRFGRFDDVAGAGWNLLSTVNQGDPLEADQRAAFERIGGRTFTVGPPGSGAEVIDIEGRYADWFAENGVRHLLVRPDFCVAATAADRTGLRDGMEQVLGAVGLAGTDALAAP</sequence>
<gene>
    <name evidence="4" type="ORF">CGZ94_05105</name>
</gene>
<keyword evidence="2" id="KW-0812">Transmembrane</keyword>
<dbReference type="GO" id="GO:0071949">
    <property type="term" value="F:FAD binding"/>
    <property type="evidence" value="ECO:0007669"/>
    <property type="project" value="InterPro"/>
</dbReference>
<reference evidence="4 5" key="1">
    <citation type="submission" date="2017-07" db="EMBL/GenBank/DDBJ databases">
        <title>Draft whole genome sequences of clinical Proprionibacteriaceae strains.</title>
        <authorList>
            <person name="Bernier A.-M."/>
            <person name="Bernard K."/>
            <person name="Domingo M.-C."/>
        </authorList>
    </citation>
    <scope>NUCLEOTIDE SEQUENCE [LARGE SCALE GENOMIC DNA]</scope>
    <source>
        <strain evidence="4 5">NML 030167</strain>
    </source>
</reference>
<dbReference type="PRINTS" id="PR00420">
    <property type="entry name" value="RNGMNOXGNASE"/>
</dbReference>
<dbReference type="PANTHER" id="PTHR43476:SF3">
    <property type="entry name" value="FAD-BINDING MONOOXYGENASE"/>
    <property type="match status" value="1"/>
</dbReference>
<feature type="domain" description="FAD-binding" evidence="3">
    <location>
        <begin position="10"/>
        <end position="359"/>
    </location>
</feature>
<dbReference type="GO" id="GO:0008688">
    <property type="term" value="F:3-(3-hydroxyphenyl)propionate hydroxylase activity"/>
    <property type="evidence" value="ECO:0007669"/>
    <property type="project" value="TreeGrafter"/>
</dbReference>
<dbReference type="PANTHER" id="PTHR43476">
    <property type="entry name" value="3-(3-HYDROXY-PHENYL)PROPIONATE/3-HYDROXYCINNAMIC ACID HYDROXYLASE"/>
    <property type="match status" value="1"/>
</dbReference>
<protein>
    <submittedName>
        <fullName evidence="4">3-(3-hydroxyphenyl)propionate hydroxylase</fullName>
    </submittedName>
</protein>
<dbReference type="RefSeq" id="WP_094404978.1">
    <property type="nucleotide sequence ID" value="NZ_NMVO01000004.1"/>
</dbReference>
<comment type="caution">
    <text evidence="4">The sequence shown here is derived from an EMBL/GenBank/DDBJ whole genome shotgun (WGS) entry which is preliminary data.</text>
</comment>
<dbReference type="NCBIfam" id="NF004829">
    <property type="entry name" value="PRK06183.1-3"/>
    <property type="match status" value="1"/>
</dbReference>
<evidence type="ECO:0000313" key="5">
    <source>
        <dbReference type="Proteomes" id="UP000215896"/>
    </source>
</evidence>
<dbReference type="OrthoDB" id="3316391at2"/>
<evidence type="ECO:0000256" key="2">
    <source>
        <dbReference type="SAM" id="Phobius"/>
    </source>
</evidence>
<dbReference type="InterPro" id="IPR036188">
    <property type="entry name" value="FAD/NAD-bd_sf"/>
</dbReference>
<dbReference type="SUPFAM" id="SSF51905">
    <property type="entry name" value="FAD/NAD(P)-binding domain"/>
    <property type="match status" value="1"/>
</dbReference>
<dbReference type="EMBL" id="NMVO01000004">
    <property type="protein sequence ID" value="OYO16318.1"/>
    <property type="molecule type" value="Genomic_DNA"/>
</dbReference>
<name>A0A255GKE7_9ACTN</name>
<proteinExistence type="predicted"/>
<dbReference type="Gene3D" id="3.50.50.60">
    <property type="entry name" value="FAD/NAD(P)-binding domain"/>
    <property type="match status" value="1"/>
</dbReference>
<dbReference type="GO" id="GO:0019622">
    <property type="term" value="P:3-(3-hydroxy)phenylpropionate catabolic process"/>
    <property type="evidence" value="ECO:0007669"/>
    <property type="project" value="TreeGrafter"/>
</dbReference>
<dbReference type="Proteomes" id="UP000215896">
    <property type="component" value="Unassembled WGS sequence"/>
</dbReference>
<feature type="transmembrane region" description="Helical" evidence="2">
    <location>
        <begin position="12"/>
        <end position="30"/>
    </location>
</feature>
<keyword evidence="5" id="KW-1185">Reference proteome</keyword>
<evidence type="ECO:0000256" key="1">
    <source>
        <dbReference type="ARBA" id="ARBA00023002"/>
    </source>
</evidence>
<keyword evidence="1" id="KW-0560">Oxidoreductase</keyword>
<keyword evidence="2" id="KW-0472">Membrane</keyword>
<accession>A0A4R6LUQ3</accession>
<dbReference type="InterPro" id="IPR050631">
    <property type="entry name" value="PheA/TfdB_FAD_monoxygenase"/>
</dbReference>
<dbReference type="AlphaFoldDB" id="A0A255GKE7"/>
<evidence type="ECO:0000313" key="4">
    <source>
        <dbReference type="EMBL" id="OYO16318.1"/>
    </source>
</evidence>
<evidence type="ECO:0000259" key="3">
    <source>
        <dbReference type="Pfam" id="PF01494"/>
    </source>
</evidence>
<dbReference type="Pfam" id="PF01494">
    <property type="entry name" value="FAD_binding_3"/>
    <property type="match status" value="1"/>
</dbReference>